<organism evidence="1 2">
    <name type="scientific">Tanacetum coccineum</name>
    <dbReference type="NCBI Taxonomy" id="301880"/>
    <lineage>
        <taxon>Eukaryota</taxon>
        <taxon>Viridiplantae</taxon>
        <taxon>Streptophyta</taxon>
        <taxon>Embryophyta</taxon>
        <taxon>Tracheophyta</taxon>
        <taxon>Spermatophyta</taxon>
        <taxon>Magnoliopsida</taxon>
        <taxon>eudicotyledons</taxon>
        <taxon>Gunneridae</taxon>
        <taxon>Pentapetalae</taxon>
        <taxon>asterids</taxon>
        <taxon>campanulids</taxon>
        <taxon>Asterales</taxon>
        <taxon>Asteraceae</taxon>
        <taxon>Asteroideae</taxon>
        <taxon>Anthemideae</taxon>
        <taxon>Anthemidinae</taxon>
        <taxon>Tanacetum</taxon>
    </lineage>
</organism>
<gene>
    <name evidence="1" type="ORF">Tco_0894397</name>
</gene>
<protein>
    <submittedName>
        <fullName evidence="1">Uncharacterized protein</fullName>
    </submittedName>
</protein>
<proteinExistence type="predicted"/>
<dbReference type="EMBL" id="BQNB010014138">
    <property type="protein sequence ID" value="GJT24460.1"/>
    <property type="molecule type" value="Genomic_DNA"/>
</dbReference>
<keyword evidence="2" id="KW-1185">Reference proteome</keyword>
<accession>A0ABQ5CBK9</accession>
<evidence type="ECO:0000313" key="1">
    <source>
        <dbReference type="EMBL" id="GJT24460.1"/>
    </source>
</evidence>
<reference evidence="1" key="2">
    <citation type="submission" date="2022-01" db="EMBL/GenBank/DDBJ databases">
        <authorList>
            <person name="Yamashiro T."/>
            <person name="Shiraishi A."/>
            <person name="Satake H."/>
            <person name="Nakayama K."/>
        </authorList>
    </citation>
    <scope>NUCLEOTIDE SEQUENCE</scope>
</reference>
<dbReference type="Proteomes" id="UP001151760">
    <property type="component" value="Unassembled WGS sequence"/>
</dbReference>
<reference evidence="1" key="1">
    <citation type="journal article" date="2022" name="Int. J. Mol. Sci.">
        <title>Draft Genome of Tanacetum Coccineum: Genomic Comparison of Closely Related Tanacetum-Family Plants.</title>
        <authorList>
            <person name="Yamashiro T."/>
            <person name="Shiraishi A."/>
            <person name="Nakayama K."/>
            <person name="Satake H."/>
        </authorList>
    </citation>
    <scope>NUCLEOTIDE SEQUENCE</scope>
</reference>
<sequence length="164" mass="19185">MLLYIRGKENRKLLVDSVLNEPFKYGTVTVPGTQTTPATVRDRTYDELTDAKKIHESCDIKATNIVLQGLPQDIYNLVNYHIEAKDIWLINDMHSTGMTMKPIQINTKFINHLQPEWSKFVTDVKLAKDLHNTNFDHLYDYLRQHKPHANEVRLTRQRYPDPIP</sequence>
<evidence type="ECO:0000313" key="2">
    <source>
        <dbReference type="Proteomes" id="UP001151760"/>
    </source>
</evidence>
<name>A0ABQ5CBK9_9ASTR</name>
<comment type="caution">
    <text evidence="1">The sequence shown here is derived from an EMBL/GenBank/DDBJ whole genome shotgun (WGS) entry which is preliminary data.</text>
</comment>